<organism evidence="2 3">
    <name type="scientific">Amycolatopsis acididurans</name>
    <dbReference type="NCBI Taxonomy" id="2724524"/>
    <lineage>
        <taxon>Bacteria</taxon>
        <taxon>Bacillati</taxon>
        <taxon>Actinomycetota</taxon>
        <taxon>Actinomycetes</taxon>
        <taxon>Pseudonocardiales</taxon>
        <taxon>Pseudonocardiaceae</taxon>
        <taxon>Amycolatopsis</taxon>
    </lineage>
</organism>
<evidence type="ECO:0000313" key="3">
    <source>
        <dbReference type="Proteomes" id="UP000715441"/>
    </source>
</evidence>
<reference evidence="2 3" key="1">
    <citation type="submission" date="2020-04" db="EMBL/GenBank/DDBJ databases">
        <title>Novel species.</title>
        <authorList>
            <person name="Teo W.F.A."/>
            <person name="Lipun K."/>
            <person name="Srisuk N."/>
            <person name="Duangmal K."/>
        </authorList>
    </citation>
    <scope>NUCLEOTIDE SEQUENCE [LARGE SCALE GENOMIC DNA]</scope>
    <source>
        <strain evidence="2 3">K13G38</strain>
    </source>
</reference>
<feature type="region of interest" description="Disordered" evidence="1">
    <location>
        <begin position="44"/>
        <end position="65"/>
    </location>
</feature>
<evidence type="ECO:0000313" key="2">
    <source>
        <dbReference type="EMBL" id="NKQ58433.1"/>
    </source>
</evidence>
<keyword evidence="3" id="KW-1185">Reference proteome</keyword>
<gene>
    <name evidence="2" type="ORF">HFP15_36840</name>
</gene>
<sequence length="161" mass="16649">MEFVPRSFFARLRRLSRGRRFVLIRRVLAVGLLVGAVVSAMRPSPPPAVAQTAQPQAPPGVPLTGGPGFSTVPVHLADASVASLLSPGMRVDVVTVDSSEQSRKVLASSATVVDVRSPPKDSGGLLGGESKGPLVLITVPADTATEVAALSLRNPVAVTLR</sequence>
<evidence type="ECO:0008006" key="4">
    <source>
        <dbReference type="Google" id="ProtNLM"/>
    </source>
</evidence>
<comment type="caution">
    <text evidence="2">The sequence shown here is derived from an EMBL/GenBank/DDBJ whole genome shotgun (WGS) entry which is preliminary data.</text>
</comment>
<proteinExistence type="predicted"/>
<dbReference type="EMBL" id="JAAXLS010000056">
    <property type="protein sequence ID" value="NKQ58433.1"/>
    <property type="molecule type" value="Genomic_DNA"/>
</dbReference>
<protein>
    <recommendedName>
        <fullName evidence="4">Flp pilus assembly protein RcpC/CpaB domain-containing protein</fullName>
    </recommendedName>
</protein>
<accession>A0ABX1JFN9</accession>
<dbReference type="Proteomes" id="UP000715441">
    <property type="component" value="Unassembled WGS sequence"/>
</dbReference>
<name>A0ABX1JFN9_9PSEU</name>
<evidence type="ECO:0000256" key="1">
    <source>
        <dbReference type="SAM" id="MobiDB-lite"/>
    </source>
</evidence>